<keyword evidence="2" id="KW-0175">Coiled coil</keyword>
<comment type="caution">
    <text evidence="5">The sequence shown here is derived from an EMBL/GenBank/DDBJ whole genome shotgun (WGS) entry which is preliminary data.</text>
</comment>
<dbReference type="Pfam" id="PF25944">
    <property type="entry name" value="Beta-barrel_RND"/>
    <property type="match status" value="1"/>
</dbReference>
<accession>A0A3N4NJD3</accession>
<dbReference type="PANTHER" id="PTHR30158:SF23">
    <property type="entry name" value="MULTIDRUG RESISTANCE PROTEIN MEXA"/>
    <property type="match status" value="1"/>
</dbReference>
<dbReference type="GO" id="GO:0046677">
    <property type="term" value="P:response to antibiotic"/>
    <property type="evidence" value="ECO:0007669"/>
    <property type="project" value="TreeGrafter"/>
</dbReference>
<dbReference type="AlphaFoldDB" id="A0A3N4NJD3"/>
<feature type="domain" description="Multidrug resistance protein MdtA-like beta-barrel" evidence="4">
    <location>
        <begin position="207"/>
        <end position="272"/>
    </location>
</feature>
<dbReference type="EMBL" id="RPFJ01000011">
    <property type="protein sequence ID" value="RPD96512.1"/>
    <property type="molecule type" value="Genomic_DNA"/>
</dbReference>
<gene>
    <name evidence="5" type="ORF">EGM88_09095</name>
</gene>
<dbReference type="PROSITE" id="PS51257">
    <property type="entry name" value="PROKAR_LIPOPROTEIN"/>
    <property type="match status" value="1"/>
</dbReference>
<dbReference type="InterPro" id="IPR058625">
    <property type="entry name" value="MdtA-like_BSH"/>
</dbReference>
<dbReference type="GO" id="GO:0022857">
    <property type="term" value="F:transmembrane transporter activity"/>
    <property type="evidence" value="ECO:0007669"/>
    <property type="project" value="InterPro"/>
</dbReference>
<sequence>MKSKILLIILSVFTIISCTDKKQTNPQQTKIKPFPVIEIPTKTVTVYNSYPANIEGIINSEVRPKVSGYITQVLVDEGEEVKQGQTLFKLETQSLSQEANAAQANINAAQVEVDKLKPLVEKNIISSVQLETAKAKLAQAKSNYNTVTANIGYANIKSPVNGVVGTINYRKGALVSSLNQLPITRISSINKVYAYFSLNEKDFLTFLSNAEGKNMKEKIKNLPQVSLIMANGEEYNKKGTIETISGEINQQTGSISFRAVFDNSEGLLRNGSSGTIKLPKTFKDATIVPILSTFEQQGKTFVYKVVKDSLVPISIDIIASKEKIYVVKNGVSKGTTILAKGANKVKAGMKILPNLTPLDSILNSYEPVFK</sequence>
<dbReference type="PANTHER" id="PTHR30158">
    <property type="entry name" value="ACRA/E-RELATED COMPONENT OF DRUG EFFLUX TRANSPORTER"/>
    <property type="match status" value="1"/>
</dbReference>
<dbReference type="Gene3D" id="2.40.50.100">
    <property type="match status" value="1"/>
</dbReference>
<feature type="coiled-coil region" evidence="2">
    <location>
        <begin position="92"/>
        <end position="150"/>
    </location>
</feature>
<dbReference type="GO" id="GO:0030313">
    <property type="term" value="C:cell envelope"/>
    <property type="evidence" value="ECO:0007669"/>
    <property type="project" value="UniProtKB-SubCell"/>
</dbReference>
<comment type="similarity">
    <text evidence="1">Belongs to the membrane fusion protein (MFP) (TC 8.A.1) family.</text>
</comment>
<name>A0A3N4NJD3_9FLAO</name>
<evidence type="ECO:0000313" key="5">
    <source>
        <dbReference type="EMBL" id="RPD96512.1"/>
    </source>
</evidence>
<evidence type="ECO:0000259" key="4">
    <source>
        <dbReference type="Pfam" id="PF25944"/>
    </source>
</evidence>
<dbReference type="Gene3D" id="2.40.420.20">
    <property type="match status" value="1"/>
</dbReference>
<proteinExistence type="inferred from homology"/>
<feature type="domain" description="Multidrug resistance protein MdtA-like barrel-sandwich hybrid" evidence="3">
    <location>
        <begin position="61"/>
        <end position="183"/>
    </location>
</feature>
<dbReference type="RefSeq" id="WP_123897722.1">
    <property type="nucleotide sequence ID" value="NZ_RPFJ01000011.1"/>
</dbReference>
<evidence type="ECO:0000259" key="3">
    <source>
        <dbReference type="Pfam" id="PF25917"/>
    </source>
</evidence>
<dbReference type="Gene3D" id="2.40.30.170">
    <property type="match status" value="1"/>
</dbReference>
<dbReference type="SUPFAM" id="SSF111369">
    <property type="entry name" value="HlyD-like secretion proteins"/>
    <property type="match status" value="1"/>
</dbReference>
<dbReference type="Pfam" id="PF25917">
    <property type="entry name" value="BSH_RND"/>
    <property type="match status" value="1"/>
</dbReference>
<dbReference type="Proteomes" id="UP000270856">
    <property type="component" value="Unassembled WGS sequence"/>
</dbReference>
<dbReference type="InterPro" id="IPR006143">
    <property type="entry name" value="RND_pump_MFP"/>
</dbReference>
<dbReference type="Gene3D" id="1.10.287.470">
    <property type="entry name" value="Helix hairpin bin"/>
    <property type="match status" value="1"/>
</dbReference>
<dbReference type="OrthoDB" id="9801814at2"/>
<organism evidence="5 6">
    <name type="scientific">Aureibaculum marinum</name>
    <dbReference type="NCBI Taxonomy" id="2487930"/>
    <lineage>
        <taxon>Bacteria</taxon>
        <taxon>Pseudomonadati</taxon>
        <taxon>Bacteroidota</taxon>
        <taxon>Flavobacteriia</taxon>
        <taxon>Flavobacteriales</taxon>
        <taxon>Flavobacteriaceae</taxon>
        <taxon>Aureibaculum</taxon>
    </lineage>
</organism>
<keyword evidence="6" id="KW-1185">Reference proteome</keyword>
<evidence type="ECO:0000256" key="2">
    <source>
        <dbReference type="SAM" id="Coils"/>
    </source>
</evidence>
<evidence type="ECO:0000256" key="1">
    <source>
        <dbReference type="ARBA" id="ARBA00009477"/>
    </source>
</evidence>
<evidence type="ECO:0000313" key="6">
    <source>
        <dbReference type="Proteomes" id="UP000270856"/>
    </source>
</evidence>
<dbReference type="NCBIfam" id="TIGR01730">
    <property type="entry name" value="RND_mfp"/>
    <property type="match status" value="1"/>
</dbReference>
<protein>
    <submittedName>
        <fullName evidence="5">Efflux RND transporter periplasmic adaptor subunit</fullName>
    </submittedName>
</protein>
<dbReference type="GO" id="GO:0005886">
    <property type="term" value="C:plasma membrane"/>
    <property type="evidence" value="ECO:0007669"/>
    <property type="project" value="TreeGrafter"/>
</dbReference>
<dbReference type="InterPro" id="IPR058626">
    <property type="entry name" value="MdtA-like_b-barrel"/>
</dbReference>
<reference evidence="5 6" key="1">
    <citation type="submission" date="2018-11" db="EMBL/GenBank/DDBJ databases">
        <title>Aureibaculum marinum gen. nov., sp. nov., a member of the family Flavobacteriaceae isolated from the Bohai Sea.</title>
        <authorList>
            <person name="Ji X."/>
        </authorList>
    </citation>
    <scope>NUCLEOTIDE SEQUENCE [LARGE SCALE GENOMIC DNA]</scope>
    <source>
        <strain evidence="5 6">BH-SD17</strain>
    </source>
</reference>